<evidence type="ECO:0000256" key="2">
    <source>
        <dbReference type="ARBA" id="ARBA00012189"/>
    </source>
</evidence>
<dbReference type="GO" id="GO:0016887">
    <property type="term" value="F:ATP hydrolysis activity"/>
    <property type="evidence" value="ECO:0007669"/>
    <property type="project" value="InterPro"/>
</dbReference>
<evidence type="ECO:0000313" key="16">
    <source>
        <dbReference type="Ensembl" id="ENSCLMP00005018971.1"/>
    </source>
</evidence>
<evidence type="ECO:0000256" key="4">
    <source>
        <dbReference type="ARBA" id="ARBA00022692"/>
    </source>
</evidence>
<feature type="transmembrane region" description="Helical" evidence="14">
    <location>
        <begin position="1201"/>
        <end position="1222"/>
    </location>
</feature>
<feature type="transmembrane region" description="Helical" evidence="14">
    <location>
        <begin position="636"/>
        <end position="656"/>
    </location>
</feature>
<organism evidence="16 17">
    <name type="scientific">Cyclopterus lumpus</name>
    <name type="common">Lumpsucker</name>
    <dbReference type="NCBI Taxonomy" id="8103"/>
    <lineage>
        <taxon>Eukaryota</taxon>
        <taxon>Metazoa</taxon>
        <taxon>Chordata</taxon>
        <taxon>Craniata</taxon>
        <taxon>Vertebrata</taxon>
        <taxon>Euteleostomi</taxon>
        <taxon>Actinopterygii</taxon>
        <taxon>Neopterygii</taxon>
        <taxon>Teleostei</taxon>
        <taxon>Neoteleostei</taxon>
        <taxon>Acanthomorphata</taxon>
        <taxon>Eupercaria</taxon>
        <taxon>Perciformes</taxon>
        <taxon>Cottioidei</taxon>
        <taxon>Cottales</taxon>
        <taxon>Cyclopteridae</taxon>
        <taxon>Cyclopterus</taxon>
    </lineage>
</organism>
<feature type="domain" description="ABC transporter" evidence="15">
    <location>
        <begin position="777"/>
        <end position="1002"/>
    </location>
</feature>
<feature type="transmembrane region" description="Helical" evidence="14">
    <location>
        <begin position="1530"/>
        <end position="1556"/>
    </location>
</feature>
<keyword evidence="5" id="KW-0547">Nucleotide-binding</keyword>
<dbReference type="GO" id="GO:0005524">
    <property type="term" value="F:ATP binding"/>
    <property type="evidence" value="ECO:0007669"/>
    <property type="project" value="UniProtKB-KW"/>
</dbReference>
<dbReference type="InterPro" id="IPR013525">
    <property type="entry name" value="ABC2_TM"/>
</dbReference>
<evidence type="ECO:0000256" key="7">
    <source>
        <dbReference type="ARBA" id="ARBA00022967"/>
    </source>
</evidence>
<evidence type="ECO:0000256" key="10">
    <source>
        <dbReference type="ARBA" id="ARBA00023157"/>
    </source>
</evidence>
<dbReference type="Pfam" id="PF00005">
    <property type="entry name" value="ABC_tran"/>
    <property type="match status" value="2"/>
</dbReference>
<dbReference type="EC" id="7.6.2.1" evidence="2"/>
<feature type="domain" description="ABC transporter" evidence="15">
    <location>
        <begin position="1749"/>
        <end position="1981"/>
    </location>
</feature>
<dbReference type="GeneTree" id="ENSGT00940000161439"/>
<protein>
    <recommendedName>
        <fullName evidence="2">P-type phospholipid transporter</fullName>
        <ecNumber evidence="2">7.6.2.1</ecNumber>
    </recommendedName>
</protein>
<reference evidence="16" key="2">
    <citation type="submission" date="2025-09" db="UniProtKB">
        <authorList>
            <consortium name="Ensembl"/>
        </authorList>
    </citation>
    <scope>IDENTIFICATION</scope>
</reference>
<dbReference type="PROSITE" id="PS50893">
    <property type="entry name" value="ABC_TRANSPORTER_2"/>
    <property type="match status" value="2"/>
</dbReference>
<dbReference type="FunFam" id="3.40.50.300:FF:000232">
    <property type="entry name" value="ATP-binding cassette, sub-family A (ABC1), member 1"/>
    <property type="match status" value="1"/>
</dbReference>
<feature type="transmembrane region" description="Helical" evidence="14">
    <location>
        <begin position="1599"/>
        <end position="1623"/>
    </location>
</feature>
<comment type="subcellular location">
    <subcellularLocation>
        <location evidence="1">Membrane</location>
        <topology evidence="1">Multi-pass membrane protein</topology>
    </subcellularLocation>
</comment>
<feature type="transmembrane region" description="Helical" evidence="14">
    <location>
        <begin position="574"/>
        <end position="597"/>
    </location>
</feature>
<dbReference type="Gene3D" id="3.40.50.300">
    <property type="entry name" value="P-loop containing nucleotide triphosphate hydrolases"/>
    <property type="match status" value="2"/>
</dbReference>
<name>A0A8C2XMP5_CYCLU</name>
<dbReference type="Pfam" id="PF12698">
    <property type="entry name" value="ABC2_membrane_3"/>
    <property type="match status" value="2"/>
</dbReference>
<accession>A0A8C2XMP5</accession>
<dbReference type="Ensembl" id="ENSCLMT00005019990.1">
    <property type="protein sequence ID" value="ENSCLMP00005018971.1"/>
    <property type="gene ID" value="ENSCLMG00005007451.1"/>
</dbReference>
<evidence type="ECO:0000256" key="11">
    <source>
        <dbReference type="ARBA" id="ARBA00023180"/>
    </source>
</evidence>
<dbReference type="GO" id="GO:0005548">
    <property type="term" value="F:phospholipid transporter activity"/>
    <property type="evidence" value="ECO:0007669"/>
    <property type="project" value="UniProtKB-ARBA"/>
</dbReference>
<feature type="transmembrane region" description="Helical" evidence="14">
    <location>
        <begin position="533"/>
        <end position="553"/>
    </location>
</feature>
<dbReference type="InterPro" id="IPR027417">
    <property type="entry name" value="P-loop_NTPase"/>
</dbReference>
<keyword evidence="11" id="KW-0325">Glycoprotein</keyword>
<reference evidence="16" key="1">
    <citation type="submission" date="2025-08" db="UniProtKB">
        <authorList>
            <consortium name="Ensembl"/>
        </authorList>
    </citation>
    <scope>IDENTIFICATION</scope>
</reference>
<dbReference type="InterPro" id="IPR026082">
    <property type="entry name" value="ABCA"/>
</dbReference>
<keyword evidence="9 14" id="KW-0472">Membrane</keyword>
<feature type="transmembrane region" description="Helical" evidence="14">
    <location>
        <begin position="1688"/>
        <end position="1707"/>
    </location>
</feature>
<evidence type="ECO:0000313" key="17">
    <source>
        <dbReference type="Proteomes" id="UP000694565"/>
    </source>
</evidence>
<dbReference type="SUPFAM" id="SSF52540">
    <property type="entry name" value="P-loop containing nucleoside triphosphate hydrolases"/>
    <property type="match status" value="2"/>
</dbReference>
<keyword evidence="6" id="KW-0067">ATP-binding</keyword>
<feature type="transmembrane region" description="Helical" evidence="14">
    <location>
        <begin position="1568"/>
        <end position="1587"/>
    </location>
</feature>
<evidence type="ECO:0000256" key="14">
    <source>
        <dbReference type="SAM" id="Phobius"/>
    </source>
</evidence>
<dbReference type="InterPro" id="IPR003593">
    <property type="entry name" value="AAA+_ATPase"/>
</dbReference>
<evidence type="ECO:0000256" key="3">
    <source>
        <dbReference type="ARBA" id="ARBA00022553"/>
    </source>
</evidence>
<dbReference type="Pfam" id="PF23321">
    <property type="entry name" value="R1_ABCA1"/>
    <property type="match status" value="1"/>
</dbReference>
<dbReference type="PANTHER" id="PTHR19229">
    <property type="entry name" value="ATP-BINDING CASSETTE TRANSPORTER SUBFAMILY A ABCA"/>
    <property type="match status" value="1"/>
</dbReference>
<evidence type="ECO:0000256" key="8">
    <source>
        <dbReference type="ARBA" id="ARBA00022989"/>
    </source>
</evidence>
<evidence type="ECO:0000256" key="1">
    <source>
        <dbReference type="ARBA" id="ARBA00004141"/>
    </source>
</evidence>
<sequence length="2088" mass="234502">MGFLQQLSLLLWKNITYRRRNKIQLIIELLWPLFLFVILISVRHSHPPYKQSQCHFPNKALPSVKLDVKDGQLSGVREFTRGSLRKELAQKLNRKTAYSQSFESNSIKCKYGSSILSIQVSVAGAQMQLKDLVCNASMLGQFLKVDEGEATMNDLQTQLCNLPADVLQKAERLFLSQLDFTKFFTVGMSYLWQKYFFSSLSSFADMSTALRFLSPENRSALPRESFRAFSRIMCGHPEVGGERIPSLNWYEDNDIKSFLGKNGTEDTDPDRDNNTTPFCKSLIHGLESNPLSRLVWRGIKPLFIGKLLYTPDTPAVQQVMKEVESNLRESILGLRPEVAVLVNLRLENTSWTASRIARFLATPSPDAQRKPSAPPTWLDIYNDLSHTITTLAQVTECFSLNKLEGLETEGQMIDRALELLEDRQFWAGVVFLLPNSSSPDLPPHVTYKIRMDIDDVTRTNKIKDRFWDPGPAADPFNDMRYIWGGFVYVQDLVERAVSRMLTGVQQTTGIYIQQMPYPCYVDDVFLRVLNRSLPLFMTLAWIYSVAMIIKGVVYEKEARLKETMRIMGLGTGTLWLSWFITSIVPFLVSAGLLIALLKWGDILPYSDPSVVFFFLTAFATATIMQCFLISTFFSKANLAAACGGLIYFGLYLPYVLCVAWRDRLNTTYRVLASFLSPVAFGFGCEYFSQYEEQGVGIQWYNLHSSPVEGDSYSFTTSIIMLYLDAFIYGTAAWYIEAVFPGEYGISRPWYFIFQINYWGGVPLEHIEPEPTDLILGVSVRNLVKIYKKGAKLAVNHLNLKFYEGQITSFLGHNGAGKTTTISVLTGLFPPTSGTVYINGLDIRHDMDIIRRTLGVCPQHNVLFDILTVEEHVWFYGCLKGLSEAEVKAELDTLLEDVGLLRGSQLCGMQRKLSVAIAFVGGSKVVVLDEPTAGVDPYSRRGIWDLLLKYRKDRTIILSTHYMDEAELLGDRIAIISQGKLCCYGSPLFLKSRLGSGYYLTVVKREGLDTSTPSSTSICTNTSISTNKLPALKDSESSMSEDTGLGSEGSNLAALLSLAQHHIPGARLVEESAREAVVNLPQTAAKDSSLGIFLSELDQRLTELGISSYGLSDSTLEEIFLRVAEETGVDAEPDLQAGSPLRQQPSAGQMADRQHVEEPETDLLSGDGRGGIPLTGWWLTWQQLRALFIKRWLYARRSRRGFFAQIVLPAVFVLVALLFSLVVPPFGKYPAMQLQPWMYGEQYTFFSNDAPGNPAMENLLEALLDQPGFGTKYNPCEYNNLSQNKGNWSTDAPSPGCQCSTEDVRRMLPDCPQGAGGLPPPQIKRLTGDVLQNLTSYNISDYLLKTYSQILKKRTNKKKNCYTNRYGGFSLGGSATQTLSQVHHVQDSIVAIRTRYQVQQNSSLDHLLNRLPDFLGGLNSQNNVKVWYNNKGWHAMVSFVNVMNNGLLRASLPPGPERRRHGITAYNHPLNLTKEQLTEMAMMATSVDVLVSICVIFAMSFVPASFVLFLIEERVSKAKHLQFVSGVKPILYWLANFTWDMLNYTVPASMVVLIFICFQQQSYVSETNLPALVLLLLLYGWSITPLMYPASFVFSVPSTAYVVLTSINLFIGINGSIATFVLELFVDEHLNEVNRILKKVFLIFPHFCLGRGLIDMAKNQAMADAFQRLGTYKYQTLNPLQWDAIGKNLFAMAAEGLIFFIFTILLQYKFFIRLRSWWAEPEMSPLGPEDEDVNRERERVKSGNAQSDILSMIDLSKVYKSGRKPAVDRLCLGIPRGECFGLLGVNGAGKTSTFRMLTGDTAITCGEAFLNQHSVLTEMERVHQLMGYCPQFDALSDLLTGREHLELYARLRGVPEESVTKVAQWGVKKLGLTQYAEREAGGYSGGNKRKLSTAISLIGAPPVIFLDEPTTGMDPKAKRFLWNCILSVTKEGRAVVLTSHSMEECEALCTRMAIMVNGRFQCLGSVQHLKNRFGDGYTIILRLMDTKSNLDSCPISTHMKSSFPSIELKERHQSVLQYQLPSHACCLARVFDVLANNYEEMGIIDFSVSQTTLDQVRMNKLCNWHEKTDNIYELSFNKTHLISDPEHGT</sequence>
<dbReference type="FunFam" id="3.40.50.300:FF:000264">
    <property type="entry name" value="ATP-binding cassette, sub-family A (ABC1), member 1"/>
    <property type="match status" value="1"/>
</dbReference>
<feature type="transmembrane region" description="Helical" evidence="14">
    <location>
        <begin position="1488"/>
        <end position="1510"/>
    </location>
</feature>
<evidence type="ECO:0000256" key="5">
    <source>
        <dbReference type="ARBA" id="ARBA00022741"/>
    </source>
</evidence>
<feature type="transmembrane region" description="Helical" evidence="14">
    <location>
        <begin position="609"/>
        <end position="629"/>
    </location>
</feature>
<proteinExistence type="predicted"/>
<dbReference type="InterPro" id="IPR056264">
    <property type="entry name" value="R2_ABCA1-4-like"/>
</dbReference>
<gene>
    <name evidence="16" type="primary">zgc:172302</name>
</gene>
<dbReference type="SMART" id="SM00382">
    <property type="entry name" value="AAA"/>
    <property type="match status" value="2"/>
</dbReference>
<evidence type="ECO:0000259" key="15">
    <source>
        <dbReference type="PROSITE" id="PS50893"/>
    </source>
</evidence>
<evidence type="ECO:0000256" key="13">
    <source>
        <dbReference type="SAM" id="MobiDB-lite"/>
    </source>
</evidence>
<feature type="region of interest" description="Disordered" evidence="13">
    <location>
        <begin position="1131"/>
        <end position="1166"/>
    </location>
</feature>
<dbReference type="InterPro" id="IPR003439">
    <property type="entry name" value="ABC_transporter-like_ATP-bd"/>
</dbReference>
<dbReference type="CDD" id="cd03263">
    <property type="entry name" value="ABC_subfamily_A"/>
    <property type="match status" value="2"/>
</dbReference>
<keyword evidence="4 14" id="KW-0812">Transmembrane</keyword>
<comment type="catalytic activity">
    <reaction evidence="12">
        <text>ATP + H2O + phospholipidSide 1 = ADP + phosphate + phospholipidSide 2.</text>
        <dbReference type="EC" id="7.6.2.1"/>
    </reaction>
</comment>
<dbReference type="GO" id="GO:0140359">
    <property type="term" value="F:ABC-type transporter activity"/>
    <property type="evidence" value="ECO:0007669"/>
    <property type="project" value="InterPro"/>
</dbReference>
<dbReference type="PANTHER" id="PTHR19229:SF49">
    <property type="entry name" value="PHOSPHOLIPID-TRANSPORTING ATPASE ABCA7"/>
    <property type="match status" value="1"/>
</dbReference>
<keyword evidence="10" id="KW-1015">Disulfide bond</keyword>
<dbReference type="GO" id="GO:0140326">
    <property type="term" value="F:ATPase-coupled intramembrane lipid transporter activity"/>
    <property type="evidence" value="ECO:0007669"/>
    <property type="project" value="UniProtKB-EC"/>
</dbReference>
<evidence type="ECO:0000256" key="12">
    <source>
        <dbReference type="ARBA" id="ARBA00034036"/>
    </source>
</evidence>
<evidence type="ECO:0000256" key="9">
    <source>
        <dbReference type="ARBA" id="ARBA00023136"/>
    </source>
</evidence>
<evidence type="ECO:0000256" key="6">
    <source>
        <dbReference type="ARBA" id="ARBA00022840"/>
    </source>
</evidence>
<keyword evidence="3" id="KW-0597">Phosphoprotein</keyword>
<keyword evidence="17" id="KW-1185">Reference proteome</keyword>
<keyword evidence="7" id="KW-1278">Translocase</keyword>
<feature type="transmembrane region" description="Helical" evidence="14">
    <location>
        <begin position="23"/>
        <end position="42"/>
    </location>
</feature>
<dbReference type="Proteomes" id="UP000694565">
    <property type="component" value="Unplaced"/>
</dbReference>
<dbReference type="GO" id="GO:0016020">
    <property type="term" value="C:membrane"/>
    <property type="evidence" value="ECO:0007669"/>
    <property type="project" value="UniProtKB-SubCell"/>
</dbReference>
<keyword evidence="8 14" id="KW-1133">Transmembrane helix</keyword>